<dbReference type="PANTHER" id="PTHR46807:SF1">
    <property type="entry name" value="TRANSCRIPTION FACTOR PIF3"/>
    <property type="match status" value="1"/>
</dbReference>
<dbReference type="PROSITE" id="PS50888">
    <property type="entry name" value="BHLH"/>
    <property type="match status" value="1"/>
</dbReference>
<evidence type="ECO:0000256" key="5">
    <source>
        <dbReference type="ARBA" id="ARBA00023242"/>
    </source>
</evidence>
<evidence type="ECO:0000313" key="8">
    <source>
        <dbReference type="Proteomes" id="UP000504607"/>
    </source>
</evidence>
<dbReference type="InterPro" id="IPR036638">
    <property type="entry name" value="HLH_DNA-bd_sf"/>
</dbReference>
<accession>A0A6I9S1L9</accession>
<organism evidence="8 9">
    <name type="scientific">Elaeis guineensis var. tenera</name>
    <name type="common">Oil palm</name>
    <dbReference type="NCBI Taxonomy" id="51953"/>
    <lineage>
        <taxon>Eukaryota</taxon>
        <taxon>Viridiplantae</taxon>
        <taxon>Streptophyta</taxon>
        <taxon>Embryophyta</taxon>
        <taxon>Tracheophyta</taxon>
        <taxon>Spermatophyta</taxon>
        <taxon>Magnoliopsida</taxon>
        <taxon>Liliopsida</taxon>
        <taxon>Arecaceae</taxon>
        <taxon>Arecoideae</taxon>
        <taxon>Cocoseae</taxon>
        <taxon>Elaeidinae</taxon>
        <taxon>Elaeis</taxon>
    </lineage>
</organism>
<evidence type="ECO:0000256" key="3">
    <source>
        <dbReference type="ARBA" id="ARBA00023015"/>
    </source>
</evidence>
<feature type="region of interest" description="Disordered" evidence="6">
    <location>
        <begin position="25"/>
        <end position="53"/>
    </location>
</feature>
<dbReference type="GO" id="GO:0003700">
    <property type="term" value="F:DNA-binding transcription factor activity"/>
    <property type="evidence" value="ECO:0007669"/>
    <property type="project" value="InterPro"/>
</dbReference>
<dbReference type="FunFam" id="4.10.280.10:FF:000004">
    <property type="entry name" value="Basic helix-loop-helix transcription factor"/>
    <property type="match status" value="1"/>
</dbReference>
<proteinExistence type="inferred from homology"/>
<evidence type="ECO:0000259" key="7">
    <source>
        <dbReference type="PROSITE" id="PS50888"/>
    </source>
</evidence>
<protein>
    <submittedName>
        <fullName evidence="9">Transcription factor PIF1 isoform X1</fullName>
    </submittedName>
</protein>
<feature type="region of interest" description="Disordered" evidence="6">
    <location>
        <begin position="139"/>
        <end position="202"/>
    </location>
</feature>
<dbReference type="Proteomes" id="UP000504607">
    <property type="component" value="Chromosome 12"/>
</dbReference>
<dbReference type="Gene3D" id="4.10.280.10">
    <property type="entry name" value="Helix-loop-helix DNA-binding domain"/>
    <property type="match status" value="1"/>
</dbReference>
<keyword evidence="3" id="KW-0805">Transcription regulation</keyword>
<evidence type="ECO:0000256" key="1">
    <source>
        <dbReference type="ARBA" id="ARBA00004123"/>
    </source>
</evidence>
<dbReference type="SUPFAM" id="SSF47459">
    <property type="entry name" value="HLH, helix-loop-helix DNA-binding domain"/>
    <property type="match status" value="1"/>
</dbReference>
<feature type="domain" description="BHLH" evidence="7">
    <location>
        <begin position="189"/>
        <end position="238"/>
    </location>
</feature>
<dbReference type="GO" id="GO:0005634">
    <property type="term" value="C:nucleus"/>
    <property type="evidence" value="ECO:0007669"/>
    <property type="project" value="UniProtKB-SubCell"/>
</dbReference>
<keyword evidence="4" id="KW-0804">Transcription</keyword>
<dbReference type="GO" id="GO:0046983">
    <property type="term" value="F:protein dimerization activity"/>
    <property type="evidence" value="ECO:0007669"/>
    <property type="project" value="InterPro"/>
</dbReference>
<comment type="subcellular location">
    <subcellularLocation>
        <location evidence="1">Nucleus</location>
    </subcellularLocation>
</comment>
<evidence type="ECO:0000313" key="9">
    <source>
        <dbReference type="RefSeq" id="XP_010936084.1"/>
    </source>
</evidence>
<reference evidence="9" key="1">
    <citation type="submission" date="2025-08" db="UniProtKB">
        <authorList>
            <consortium name="RefSeq"/>
        </authorList>
    </citation>
    <scope>IDENTIFICATION</scope>
</reference>
<dbReference type="Pfam" id="PF00010">
    <property type="entry name" value="HLH"/>
    <property type="match status" value="1"/>
</dbReference>
<dbReference type="PANTHER" id="PTHR46807">
    <property type="entry name" value="TRANSCRIPTION FACTOR PIF3"/>
    <property type="match status" value="1"/>
</dbReference>
<sequence>MFCVPDLDLPLRHTSPALLENELPGLISNKGPVTHGDPVPETSLPDQPTAEAGEMGSSAVAEAVRQLFMEEDDIASWIHYQIGEDGGGDMYRELLAAATGETTADLGDAKKRMVEGFTVAESSEMPAVEGQAAVLMGLRRGPVRSHAGDGRKRKAREGDNSGCQNEDDEFESGDKRKDTHRSAPVRRSRAAEVHNLAERRRRDRINEKMKTLQELIPRCNKSDKASTLDEAIEYLKSLQLQVQMMSAGCSMGPVMFPGVQTYPPPMGIGMGIGVGVGAGVGTGAKMGAVMGAGDSGRPLLQYGSFLPCPHMAAPVPAQFSPRLFVPSFLSPTMATADQMGVEAPGQRVPTSSNSVGMQGAKMVQIPRIGDPYGPFVGLHHLQGSSQSCVVDQPGTSKTRTDDAENNILGRLICLSYLPGL</sequence>
<dbReference type="InParanoid" id="A0A6I9S1L9"/>
<dbReference type="SMART" id="SM00353">
    <property type="entry name" value="HLH"/>
    <property type="match status" value="1"/>
</dbReference>
<dbReference type="InterPro" id="IPR011598">
    <property type="entry name" value="bHLH_dom"/>
</dbReference>
<evidence type="ECO:0000256" key="4">
    <source>
        <dbReference type="ARBA" id="ARBA00023163"/>
    </source>
</evidence>
<feature type="compositionally biased region" description="Basic and acidic residues" evidence="6">
    <location>
        <begin position="189"/>
        <end position="202"/>
    </location>
</feature>
<evidence type="ECO:0000256" key="6">
    <source>
        <dbReference type="SAM" id="MobiDB-lite"/>
    </source>
</evidence>
<comment type="similarity">
    <text evidence="2">Belongs to the bHLH protein family.</text>
</comment>
<keyword evidence="5" id="KW-0539">Nucleus</keyword>
<name>A0A6I9S1L9_ELAGV</name>
<dbReference type="OrthoDB" id="690068at2759"/>
<keyword evidence="8" id="KW-1185">Reference proteome</keyword>
<dbReference type="AlphaFoldDB" id="A0A6I9S1L9"/>
<dbReference type="InterPro" id="IPR044273">
    <property type="entry name" value="PIF3-like"/>
</dbReference>
<feature type="compositionally biased region" description="Basic and acidic residues" evidence="6">
    <location>
        <begin position="172"/>
        <end position="181"/>
    </location>
</feature>
<dbReference type="InterPro" id="IPR047265">
    <property type="entry name" value="PIF1-like_bHLH"/>
</dbReference>
<gene>
    <name evidence="9" type="primary">LOC105055793</name>
</gene>
<dbReference type="RefSeq" id="XP_010936084.1">
    <property type="nucleotide sequence ID" value="XM_010937782.3"/>
</dbReference>
<dbReference type="CDD" id="cd11445">
    <property type="entry name" value="bHLH_AtPIF_like"/>
    <property type="match status" value="1"/>
</dbReference>
<evidence type="ECO:0000256" key="2">
    <source>
        <dbReference type="ARBA" id="ARBA00005510"/>
    </source>
</evidence>